<keyword evidence="1" id="KW-1185">Reference proteome</keyword>
<accession>A0A7E4VPG7</accession>
<dbReference type="WBParaSite" id="Pan_g23319.t1">
    <property type="protein sequence ID" value="Pan_g23319.t1"/>
    <property type="gene ID" value="Pan_g23319"/>
</dbReference>
<organism evidence="1 2">
    <name type="scientific">Panagrellus redivivus</name>
    <name type="common">Microworm</name>
    <dbReference type="NCBI Taxonomy" id="6233"/>
    <lineage>
        <taxon>Eukaryota</taxon>
        <taxon>Metazoa</taxon>
        <taxon>Ecdysozoa</taxon>
        <taxon>Nematoda</taxon>
        <taxon>Chromadorea</taxon>
        <taxon>Rhabditida</taxon>
        <taxon>Tylenchina</taxon>
        <taxon>Panagrolaimomorpha</taxon>
        <taxon>Panagrolaimoidea</taxon>
        <taxon>Panagrolaimidae</taxon>
        <taxon>Panagrellus</taxon>
    </lineage>
</organism>
<dbReference type="AlphaFoldDB" id="A0A7E4VPG7"/>
<dbReference type="Proteomes" id="UP000492821">
    <property type="component" value="Unassembled WGS sequence"/>
</dbReference>
<evidence type="ECO:0000313" key="1">
    <source>
        <dbReference type="Proteomes" id="UP000492821"/>
    </source>
</evidence>
<reference evidence="1" key="1">
    <citation type="journal article" date="2013" name="Genetics">
        <title>The draft genome and transcriptome of Panagrellus redivivus are shaped by the harsh demands of a free-living lifestyle.</title>
        <authorList>
            <person name="Srinivasan J."/>
            <person name="Dillman A.R."/>
            <person name="Macchietto M.G."/>
            <person name="Heikkinen L."/>
            <person name="Lakso M."/>
            <person name="Fracchia K.M."/>
            <person name="Antoshechkin I."/>
            <person name="Mortazavi A."/>
            <person name="Wong G."/>
            <person name="Sternberg P.W."/>
        </authorList>
    </citation>
    <scope>NUCLEOTIDE SEQUENCE [LARGE SCALE GENOMIC DNA]</scope>
    <source>
        <strain evidence="1">MT8872</strain>
    </source>
</reference>
<evidence type="ECO:0000313" key="2">
    <source>
        <dbReference type="WBParaSite" id="Pan_g23319.t1"/>
    </source>
</evidence>
<sequence>MRHHLQLGKFLSFLSLIHKNGINELRIHGIGPILNGAMSTNTVAQMAFKGCFCALLMTLQKSVLHFSTF</sequence>
<protein>
    <submittedName>
        <fullName evidence="2">Uncharacterized protein</fullName>
    </submittedName>
</protein>
<reference evidence="2" key="2">
    <citation type="submission" date="2020-10" db="UniProtKB">
        <authorList>
            <consortium name="WormBaseParasite"/>
        </authorList>
    </citation>
    <scope>IDENTIFICATION</scope>
</reference>
<name>A0A7E4VPG7_PANRE</name>
<proteinExistence type="predicted"/>